<dbReference type="CDD" id="cd07064">
    <property type="entry name" value="AlkD_like_1"/>
    <property type="match status" value="1"/>
</dbReference>
<dbReference type="PANTHER" id="PTHR34070">
    <property type="entry name" value="ARMADILLO-TYPE FOLD"/>
    <property type="match status" value="1"/>
</dbReference>
<organism evidence="1 2">
    <name type="scientific">Flavobacterium succinicans</name>
    <dbReference type="NCBI Taxonomy" id="29536"/>
    <lineage>
        <taxon>Bacteria</taxon>
        <taxon>Pseudomonadati</taxon>
        <taxon>Bacteroidota</taxon>
        <taxon>Flavobacteriia</taxon>
        <taxon>Flavobacteriales</taxon>
        <taxon>Flavobacteriaceae</taxon>
        <taxon>Flavobacterium</taxon>
    </lineage>
</organism>
<dbReference type="OrthoDB" id="9775346at2"/>
<gene>
    <name evidence="1" type="ORF">FLB_09640</name>
</gene>
<protein>
    <submittedName>
        <fullName evidence="1">DNA alkylation repair enzyme</fullName>
    </submittedName>
</protein>
<dbReference type="SUPFAM" id="SSF48371">
    <property type="entry name" value="ARM repeat"/>
    <property type="match status" value="1"/>
</dbReference>
<dbReference type="InterPro" id="IPR016024">
    <property type="entry name" value="ARM-type_fold"/>
</dbReference>
<evidence type="ECO:0000313" key="1">
    <source>
        <dbReference type="EMBL" id="OAZ05113.1"/>
    </source>
</evidence>
<dbReference type="PATRIC" id="fig|29536.5.peg.992"/>
<proteinExistence type="predicted"/>
<dbReference type="Pfam" id="PF08713">
    <property type="entry name" value="DNA_alkylation"/>
    <property type="match status" value="1"/>
</dbReference>
<dbReference type="AlphaFoldDB" id="A0A199XTM6"/>
<dbReference type="Proteomes" id="UP000093807">
    <property type="component" value="Unassembled WGS sequence"/>
</dbReference>
<evidence type="ECO:0000313" key="2">
    <source>
        <dbReference type="Proteomes" id="UP000093807"/>
    </source>
</evidence>
<sequence>MDFITALEKEFTALANTAQSMAMEAYMKNNFQFFGIPMPQRRVILKSVSAAHSDSIKTNTRTLAFQLYEKPQREFHYCALELLIQNCSKKLVLDDIHWIEKLLLTHSWWDSVDTISKYLLGRYLVQFPEQKNKVIENFSKSSNIWLNRSTLLFQLDYKKNTNFSILEAVCEHFKESNEFFIQKAMGWALREYSKINPIAVQNYVLSTNLKPLSKKEALRIIEKQKL</sequence>
<reference evidence="1 2" key="1">
    <citation type="submission" date="2016-06" db="EMBL/GenBank/DDBJ databases">
        <title>Draft genome sequence of Flavobacterium succinicans strain DD5b.</title>
        <authorList>
            <person name="Poehlein A."/>
            <person name="Daniel R."/>
            <person name="Simeonova D.D."/>
        </authorList>
    </citation>
    <scope>NUCLEOTIDE SEQUENCE [LARGE SCALE GENOMIC DNA]</scope>
    <source>
        <strain evidence="1 2">DD5b</strain>
    </source>
</reference>
<dbReference type="RefSeq" id="WP_064714795.1">
    <property type="nucleotide sequence ID" value="NZ_JMTM01000017.1"/>
</dbReference>
<accession>A0A199XTM6</accession>
<dbReference type="EMBL" id="JMTM01000017">
    <property type="protein sequence ID" value="OAZ05113.1"/>
    <property type="molecule type" value="Genomic_DNA"/>
</dbReference>
<dbReference type="Gene3D" id="1.20.1660.10">
    <property type="entry name" value="Hypothetical protein (EF3068)"/>
    <property type="match status" value="1"/>
</dbReference>
<dbReference type="InterPro" id="IPR014825">
    <property type="entry name" value="DNA_alkylation"/>
</dbReference>
<dbReference type="Gene3D" id="1.25.40.290">
    <property type="entry name" value="ARM repeat domains"/>
    <property type="match status" value="1"/>
</dbReference>
<name>A0A199XTM6_9FLAO</name>
<keyword evidence="2" id="KW-1185">Reference proteome</keyword>
<dbReference type="PANTHER" id="PTHR34070:SF1">
    <property type="entry name" value="DNA ALKYLATION REPAIR PROTEIN"/>
    <property type="match status" value="1"/>
</dbReference>
<comment type="caution">
    <text evidence="1">The sequence shown here is derived from an EMBL/GenBank/DDBJ whole genome shotgun (WGS) entry which is preliminary data.</text>
</comment>